<dbReference type="GO" id="GO:0003677">
    <property type="term" value="F:DNA binding"/>
    <property type="evidence" value="ECO:0007669"/>
    <property type="project" value="TreeGrafter"/>
</dbReference>
<feature type="compositionally biased region" description="Basic and acidic residues" evidence="4">
    <location>
        <begin position="198"/>
        <end position="207"/>
    </location>
</feature>
<dbReference type="Pfam" id="PF15459">
    <property type="entry name" value="RRP14"/>
    <property type="match status" value="1"/>
</dbReference>
<evidence type="ECO:0000313" key="7">
    <source>
        <dbReference type="EMBL" id="EMR08432.1"/>
    </source>
</evidence>
<keyword evidence="8" id="KW-1185">Reference proteome</keyword>
<sequence>MFNSREERIKSNNKEFEAFISLIPQKYYYNETLKNSLKGRKKTKEESRYLKKLKLDPDSYKNIDNMNKELNNEKKQPLNMINCIGNEKGEFSNILEEKKSKKKEKKVNENKVLEVNSKVSKKDENEVNKKGLEDKVETVIMENGKNENKKEETCKKEISEKSKEKSPDIFDLRLKLASRIEQLRANRKISKNGIDSSAKNRDSILETRKKKKNHDQKMISTKIKQKKALDDANEHRNFSGESLENNNISNKSEETDLMYGKITFESDIEDKHELSRKKHNSMDLVGAIRHLEAKKQRLSRLSDEKKKEIMVSDAWKEAFLRSQGEKVKDNEALLKKSLKWQKRKKRKSAKAWNERHMQLLKTKQLRQKKREENIELHRTLQKKKQSGKMQRRPGFEGSLCIKGKK</sequence>
<keyword evidence="3" id="KW-0539">Nucleus</keyword>
<evidence type="ECO:0000256" key="4">
    <source>
        <dbReference type="SAM" id="MobiDB-lite"/>
    </source>
</evidence>
<dbReference type="PANTHER" id="PTHR14369:SF0">
    <property type="entry name" value="SURFEIT LOCUS PROTEIN 6"/>
    <property type="match status" value="1"/>
</dbReference>
<dbReference type="GeneID" id="19896952"/>
<dbReference type="RefSeq" id="XP_007875335.1">
    <property type="nucleotide sequence ID" value="XM_007877144.1"/>
</dbReference>
<dbReference type="AlphaFoldDB" id="M7NMI6"/>
<dbReference type="GO" id="GO:0005730">
    <property type="term" value="C:nucleolus"/>
    <property type="evidence" value="ECO:0007669"/>
    <property type="project" value="TreeGrafter"/>
</dbReference>
<gene>
    <name evidence="7" type="ORF">PNEG_03265</name>
</gene>
<dbReference type="Pfam" id="PF04935">
    <property type="entry name" value="SURF6"/>
    <property type="match status" value="1"/>
</dbReference>
<evidence type="ECO:0000256" key="2">
    <source>
        <dbReference type="ARBA" id="ARBA00005904"/>
    </source>
</evidence>
<evidence type="ECO:0008006" key="9">
    <source>
        <dbReference type="Google" id="ProtNLM"/>
    </source>
</evidence>
<name>M7NMI6_PNEMU</name>
<evidence type="ECO:0000256" key="1">
    <source>
        <dbReference type="ARBA" id="ARBA00004123"/>
    </source>
</evidence>
<dbReference type="OrthoDB" id="444809at2759"/>
<evidence type="ECO:0000313" key="8">
    <source>
        <dbReference type="Proteomes" id="UP000011958"/>
    </source>
</evidence>
<dbReference type="InterPro" id="IPR029190">
    <property type="entry name" value="Rrp14/SURF6_C"/>
</dbReference>
<feature type="domain" description="Ribosomal RNA-processing protein 14 N-terminal" evidence="6">
    <location>
        <begin position="8"/>
        <end position="58"/>
    </location>
</feature>
<accession>M7NMI6</accession>
<dbReference type="PANTHER" id="PTHR14369">
    <property type="entry name" value="SURFEIT LOCUS PROTEIN 6"/>
    <property type="match status" value="1"/>
</dbReference>
<dbReference type="InterPro" id="IPR007019">
    <property type="entry name" value="SURF6"/>
</dbReference>
<feature type="compositionally biased region" description="Basic residues" evidence="4">
    <location>
        <begin position="379"/>
        <end position="391"/>
    </location>
</feature>
<dbReference type="GO" id="GO:0003723">
    <property type="term" value="F:RNA binding"/>
    <property type="evidence" value="ECO:0007669"/>
    <property type="project" value="TreeGrafter"/>
</dbReference>
<feature type="region of interest" description="Disordered" evidence="4">
    <location>
        <begin position="379"/>
        <end position="405"/>
    </location>
</feature>
<comment type="subcellular location">
    <subcellularLocation>
        <location evidence="1">Nucleus</location>
    </subcellularLocation>
</comment>
<proteinExistence type="inferred from homology"/>
<comment type="similarity">
    <text evidence="2">Belongs to the SURF6 family.</text>
</comment>
<evidence type="ECO:0000259" key="5">
    <source>
        <dbReference type="Pfam" id="PF04935"/>
    </source>
</evidence>
<dbReference type="EMBL" id="AFWA02000010">
    <property type="protein sequence ID" value="EMR08432.1"/>
    <property type="molecule type" value="Genomic_DNA"/>
</dbReference>
<dbReference type="eggNOG" id="KOG2885">
    <property type="taxonomic scope" value="Eukaryota"/>
</dbReference>
<dbReference type="GO" id="GO:0042274">
    <property type="term" value="P:ribosomal small subunit biogenesis"/>
    <property type="evidence" value="ECO:0007669"/>
    <property type="project" value="TreeGrafter"/>
</dbReference>
<evidence type="ECO:0000259" key="6">
    <source>
        <dbReference type="Pfam" id="PF15459"/>
    </source>
</evidence>
<feature type="region of interest" description="Disordered" evidence="4">
    <location>
        <begin position="191"/>
        <end position="232"/>
    </location>
</feature>
<reference evidence="8" key="1">
    <citation type="journal article" date="2016" name="Nat. Commun.">
        <title>Genome analysis of three Pneumocystis species reveals adaptation mechanisms to life exclusively in mammalian hosts.</title>
        <authorList>
            <person name="Ma L."/>
            <person name="Chen Z."/>
            <person name="Huang D.W."/>
            <person name="Kutty G."/>
            <person name="Ishihara M."/>
            <person name="Wang H."/>
            <person name="Abouelleil A."/>
            <person name="Bishop L."/>
            <person name="Davey E."/>
            <person name="Deng R."/>
            <person name="Deng X."/>
            <person name="Fan L."/>
            <person name="Fantoni G."/>
            <person name="Fitzgerald M."/>
            <person name="Gogineni E."/>
            <person name="Goldberg J.M."/>
            <person name="Handley G."/>
            <person name="Hu X."/>
            <person name="Huber C."/>
            <person name="Jiao X."/>
            <person name="Jones K."/>
            <person name="Levin J.Z."/>
            <person name="Liu Y."/>
            <person name="Macdonald P."/>
            <person name="Melnikov A."/>
            <person name="Raley C."/>
            <person name="Sassi M."/>
            <person name="Sherman B.T."/>
            <person name="Song X."/>
            <person name="Sykes S."/>
            <person name="Tran B."/>
            <person name="Walsh L."/>
            <person name="Xia Y."/>
            <person name="Yang J."/>
            <person name="Young S."/>
            <person name="Zeng Q."/>
            <person name="Zheng X."/>
            <person name="Stephens R."/>
            <person name="Nusbaum C."/>
            <person name="Birren B.W."/>
            <person name="Azadi P."/>
            <person name="Lempicki R.A."/>
            <person name="Cuomo C.A."/>
            <person name="Kovacs J.A."/>
        </authorList>
    </citation>
    <scope>NUCLEOTIDE SEQUENCE [LARGE SCALE GENOMIC DNA]</scope>
    <source>
        <strain evidence="8">B123</strain>
    </source>
</reference>
<dbReference type="GO" id="GO:0042273">
    <property type="term" value="P:ribosomal large subunit biogenesis"/>
    <property type="evidence" value="ECO:0007669"/>
    <property type="project" value="TreeGrafter"/>
</dbReference>
<protein>
    <recommendedName>
        <fullName evidence="9">Ribosomal RNA-processing protein 14/surfeit locus protein 6 C-terminal domain-containing protein</fullName>
    </recommendedName>
</protein>
<dbReference type="VEuPathDB" id="FungiDB:PNEG_03265"/>
<dbReference type="STRING" id="1069680.M7NMI6"/>
<organism evidence="7 8">
    <name type="scientific">Pneumocystis murina (strain B123)</name>
    <name type="common">Mouse pneumocystis pneumonia agent</name>
    <name type="synonym">Pneumocystis carinii f. sp. muris</name>
    <dbReference type="NCBI Taxonomy" id="1069680"/>
    <lineage>
        <taxon>Eukaryota</taxon>
        <taxon>Fungi</taxon>
        <taxon>Dikarya</taxon>
        <taxon>Ascomycota</taxon>
        <taxon>Taphrinomycotina</taxon>
        <taxon>Pneumocystomycetes</taxon>
        <taxon>Pneumocystaceae</taxon>
        <taxon>Pneumocystis</taxon>
    </lineage>
</organism>
<dbReference type="OMA" id="QKKRTDN"/>
<dbReference type="Proteomes" id="UP000011958">
    <property type="component" value="Unassembled WGS sequence"/>
</dbReference>
<evidence type="ECO:0000256" key="3">
    <source>
        <dbReference type="ARBA" id="ARBA00023242"/>
    </source>
</evidence>
<dbReference type="HOGENOM" id="CLU_018300_0_0_1"/>
<comment type="caution">
    <text evidence="7">The sequence shown here is derived from an EMBL/GenBank/DDBJ whole genome shotgun (WGS) entry which is preliminary data.</text>
</comment>
<dbReference type="InterPro" id="IPR029188">
    <property type="entry name" value="Rrp14_N"/>
</dbReference>
<feature type="domain" description="Ribosomal RNA-processing protein 14/surfeit locus protein 6 C-terminal" evidence="5">
    <location>
        <begin position="203"/>
        <end position="386"/>
    </location>
</feature>